<protein>
    <submittedName>
        <fullName evidence="3">Uncharacterized protein</fullName>
    </submittedName>
</protein>
<sequence length="262" mass="27903">MTTLMRTAGVLGLCAALGAAPVRAQLDDSTSCAPLSYVLKVTPSSTSQMQLTASLNGATPLRTDSAKSTSSESADVTSKVKPTGNTLTVSWKVTGDANKRDVRTGWVSLKVGNGSRFTTIAAFRTDYYPGQKTLTFRFDAPPKNSVRCDNKAAAYGMQLGTAVGNGRVSQFTLSVNGHYYSITTNEPSNLTESQSIDLRPFLTPGKNDVRVQWKVLSEQSTTGSYGAQITRTTNGKAEVLAKTVVKARQGETGEFRASITVP</sequence>
<feature type="chain" id="PRO_5043840338" evidence="2">
    <location>
        <begin position="25"/>
        <end position="262"/>
    </location>
</feature>
<dbReference type="KEGG" id="dsc:ABOD76_19575"/>
<gene>
    <name evidence="3" type="ORF">ABOD76_19575</name>
</gene>
<reference evidence="3" key="1">
    <citation type="submission" date="2024-06" db="EMBL/GenBank/DDBJ databases">
        <title>Draft Genome Sequence of Deinococcus sonorensis Type Strain KR-87, a Biofilm Producing Representative of the Genus Deinococcus.</title>
        <authorList>
            <person name="Boren L.S."/>
            <person name="Grosso R.A."/>
            <person name="Hugenberg-Cox A.N."/>
            <person name="Hill J.T.E."/>
            <person name="Albert C.M."/>
            <person name="Tuohy J.M."/>
        </authorList>
    </citation>
    <scope>NUCLEOTIDE SEQUENCE</scope>
    <source>
        <strain evidence="3">KR-87</strain>
    </source>
</reference>
<feature type="compositionally biased region" description="Polar residues" evidence="1">
    <location>
        <begin position="66"/>
        <end position="76"/>
    </location>
</feature>
<organism evidence="3">
    <name type="scientific">Deinococcus sonorensis KR-87</name>
    <dbReference type="NCBI Taxonomy" id="694439"/>
    <lineage>
        <taxon>Bacteria</taxon>
        <taxon>Thermotogati</taxon>
        <taxon>Deinococcota</taxon>
        <taxon>Deinococci</taxon>
        <taxon>Deinococcales</taxon>
        <taxon>Deinococcaceae</taxon>
        <taxon>Deinococcus</taxon>
    </lineage>
</organism>
<evidence type="ECO:0000313" key="3">
    <source>
        <dbReference type="EMBL" id="XBV85602.1"/>
    </source>
</evidence>
<dbReference type="EMBL" id="CP158299">
    <property type="protein sequence ID" value="XBV85602.1"/>
    <property type="molecule type" value="Genomic_DNA"/>
</dbReference>
<evidence type="ECO:0000256" key="1">
    <source>
        <dbReference type="SAM" id="MobiDB-lite"/>
    </source>
</evidence>
<accession>A0AAU7UA50</accession>
<evidence type="ECO:0000256" key="2">
    <source>
        <dbReference type="SAM" id="SignalP"/>
    </source>
</evidence>
<proteinExistence type="predicted"/>
<feature type="signal peptide" evidence="2">
    <location>
        <begin position="1"/>
        <end position="24"/>
    </location>
</feature>
<dbReference type="RefSeq" id="WP_350243640.1">
    <property type="nucleotide sequence ID" value="NZ_CP158299.1"/>
</dbReference>
<name>A0AAU7UA50_9DEIO</name>
<feature type="region of interest" description="Disordered" evidence="1">
    <location>
        <begin position="50"/>
        <end position="81"/>
    </location>
</feature>
<keyword evidence="2" id="KW-0732">Signal</keyword>
<dbReference type="AlphaFoldDB" id="A0AAU7UA50"/>